<dbReference type="RefSeq" id="WP_181616450.1">
    <property type="nucleotide sequence ID" value="NZ_BAABAM010000015.1"/>
</dbReference>
<dbReference type="EMBL" id="JACDUR010000013">
    <property type="protein sequence ID" value="MBA2897774.1"/>
    <property type="molecule type" value="Genomic_DNA"/>
</dbReference>
<proteinExistence type="predicted"/>
<gene>
    <name evidence="2" type="ORF">HNR30_009180</name>
</gene>
<evidence type="ECO:0000313" key="3">
    <source>
        <dbReference type="Proteomes" id="UP000530928"/>
    </source>
</evidence>
<name>A0A7W0HW07_9ACTN</name>
<accession>A0A7W0HW07</accession>
<organism evidence="2 3">
    <name type="scientific">Nonomuraea soli</name>
    <dbReference type="NCBI Taxonomy" id="1032476"/>
    <lineage>
        <taxon>Bacteria</taxon>
        <taxon>Bacillati</taxon>
        <taxon>Actinomycetota</taxon>
        <taxon>Actinomycetes</taxon>
        <taxon>Streptosporangiales</taxon>
        <taxon>Streptosporangiaceae</taxon>
        <taxon>Nonomuraea</taxon>
    </lineage>
</organism>
<protein>
    <submittedName>
        <fullName evidence="2">Uncharacterized protein</fullName>
    </submittedName>
</protein>
<dbReference type="Proteomes" id="UP000530928">
    <property type="component" value="Unassembled WGS sequence"/>
</dbReference>
<dbReference type="AlphaFoldDB" id="A0A7W0HW07"/>
<comment type="caution">
    <text evidence="2">The sequence shown here is derived from an EMBL/GenBank/DDBJ whole genome shotgun (WGS) entry which is preliminary data.</text>
</comment>
<sequence>MAHTKLTNPQSRLAVLVTVRHEGIPAAKGPGVVRAALRWLMGRPLQQHQSVARRAGLRADSVATRLVVIPDSASLRKSYGSDRVPFIIEASAPAEAVQLVRRCQDLMRADLARALPFKRRFTLLPSEYIYDTLAPIAGQWPVPVGTCDAYKEAHDAMAAYVMNGDEEKAMDFAKKWQLTIRRRSAVLNGLLGIGWGGVELFNNDRVIAALNRQIRTERNNLLPLHERKLEYRHIEYLDDPDTESKTRSTRGMSRRRTATRRNPVEDHAMYSQPFGHHPCLDALLVDFSPAEAHTVAMYVFSETNADWHDAALLAQANNPKQFGERVRRKFLRAMQKHRSRTNSAACQHDAAANQTGA</sequence>
<evidence type="ECO:0000256" key="1">
    <source>
        <dbReference type="SAM" id="MobiDB-lite"/>
    </source>
</evidence>
<keyword evidence="3" id="KW-1185">Reference proteome</keyword>
<feature type="region of interest" description="Disordered" evidence="1">
    <location>
        <begin position="338"/>
        <end position="357"/>
    </location>
</feature>
<evidence type="ECO:0000313" key="2">
    <source>
        <dbReference type="EMBL" id="MBA2897774.1"/>
    </source>
</evidence>
<reference evidence="2 3" key="1">
    <citation type="submission" date="2020-07" db="EMBL/GenBank/DDBJ databases">
        <title>Genomic Encyclopedia of Type Strains, Phase IV (KMG-IV): sequencing the most valuable type-strain genomes for metagenomic binning, comparative biology and taxonomic classification.</title>
        <authorList>
            <person name="Goeker M."/>
        </authorList>
    </citation>
    <scope>NUCLEOTIDE SEQUENCE [LARGE SCALE GENOMIC DNA]</scope>
    <source>
        <strain evidence="2 3">DSM 45533</strain>
    </source>
</reference>
<feature type="region of interest" description="Disordered" evidence="1">
    <location>
        <begin position="240"/>
        <end position="259"/>
    </location>
</feature>